<dbReference type="Proteomes" id="UP001590950">
    <property type="component" value="Unassembled WGS sequence"/>
</dbReference>
<organism evidence="4 5">
    <name type="scientific">Stereocaulon virgatum</name>
    <dbReference type="NCBI Taxonomy" id="373712"/>
    <lineage>
        <taxon>Eukaryota</taxon>
        <taxon>Fungi</taxon>
        <taxon>Dikarya</taxon>
        <taxon>Ascomycota</taxon>
        <taxon>Pezizomycotina</taxon>
        <taxon>Lecanoromycetes</taxon>
        <taxon>OSLEUM clade</taxon>
        <taxon>Lecanoromycetidae</taxon>
        <taxon>Lecanorales</taxon>
        <taxon>Lecanorineae</taxon>
        <taxon>Stereocaulaceae</taxon>
        <taxon>Stereocaulon</taxon>
    </lineage>
</organism>
<evidence type="ECO:0000256" key="3">
    <source>
        <dbReference type="SAM" id="MobiDB-lite"/>
    </source>
</evidence>
<dbReference type="Pfam" id="PF10273">
    <property type="entry name" value="WGG"/>
    <property type="match status" value="1"/>
</dbReference>
<sequence length="247" mass="27311">MIFSKRRHADLPLTLSPVSGRSTAYKNVPTLLPSSIMTAPSSGPVGHLVREASGGVALPPSPEKIQNKFDLSIALTLSTWPALTLAVQNSWGGPESSEKRDWFAGSISQLMRDTPDADVEYVEEFMLNVMNDEFDINLEDGSGEEVAAKIVGLRKLTLQGDFALVDEMYQQWQQRQSKGGSGKVIFQHVDRAADDDDTDWDSDDLDEEEDDDAEMVDTPVLAKAPKEKVQPKIDEDGFTEVISKRKR</sequence>
<reference evidence="4 5" key="1">
    <citation type="submission" date="2024-09" db="EMBL/GenBank/DDBJ databases">
        <title>Rethinking Asexuality: The Enigmatic Case of Functional Sexual Genes in Lepraria (Stereocaulaceae).</title>
        <authorList>
            <person name="Doellman M."/>
            <person name="Sun Y."/>
            <person name="Barcenas-Pena A."/>
            <person name="Lumbsch H.T."/>
            <person name="Grewe F."/>
        </authorList>
    </citation>
    <scope>NUCLEOTIDE SEQUENCE [LARGE SCALE GENOMIC DNA]</scope>
    <source>
        <strain evidence="4 5">Mercado 3170</strain>
    </source>
</reference>
<evidence type="ECO:0000256" key="1">
    <source>
        <dbReference type="ARBA" id="ARBA00006524"/>
    </source>
</evidence>
<evidence type="ECO:0000313" key="5">
    <source>
        <dbReference type="Proteomes" id="UP001590950"/>
    </source>
</evidence>
<keyword evidence="2" id="KW-0698">rRNA processing</keyword>
<name>A0ABR4AFV9_9LECA</name>
<evidence type="ECO:0000256" key="2">
    <source>
        <dbReference type="ARBA" id="ARBA00022552"/>
    </source>
</evidence>
<accession>A0ABR4AFV9</accession>
<comment type="similarity">
    <text evidence="1">Belongs to the TSR2 family.</text>
</comment>
<keyword evidence="5" id="KW-1185">Reference proteome</keyword>
<protein>
    <recommendedName>
        <fullName evidence="6">Pre-rRNA-processing protein TSR2</fullName>
    </recommendedName>
</protein>
<evidence type="ECO:0000313" key="4">
    <source>
        <dbReference type="EMBL" id="KAL2044697.1"/>
    </source>
</evidence>
<feature type="compositionally biased region" description="Basic and acidic residues" evidence="3">
    <location>
        <begin position="224"/>
        <end position="235"/>
    </location>
</feature>
<evidence type="ECO:0008006" key="6">
    <source>
        <dbReference type="Google" id="ProtNLM"/>
    </source>
</evidence>
<gene>
    <name evidence="4" type="ORF">N7G274_002471</name>
</gene>
<dbReference type="PANTHER" id="PTHR21250">
    <property type="entry name" value="PRE-RRNA-PROCESSING PROTEIN TSR2 HOMOLOG"/>
    <property type="match status" value="1"/>
</dbReference>
<proteinExistence type="inferred from homology"/>
<comment type="caution">
    <text evidence="4">The sequence shown here is derived from an EMBL/GenBank/DDBJ whole genome shotgun (WGS) entry which is preliminary data.</text>
</comment>
<feature type="region of interest" description="Disordered" evidence="3">
    <location>
        <begin position="190"/>
        <end position="247"/>
    </location>
</feature>
<feature type="compositionally biased region" description="Acidic residues" evidence="3">
    <location>
        <begin position="193"/>
        <end position="215"/>
    </location>
</feature>
<dbReference type="InterPro" id="IPR019398">
    <property type="entry name" value="Pre-rRNA_process_TSR2"/>
</dbReference>
<dbReference type="EMBL" id="JBEFKJ010000008">
    <property type="protein sequence ID" value="KAL2044697.1"/>
    <property type="molecule type" value="Genomic_DNA"/>
</dbReference>